<comment type="caution">
    <text evidence="1">The sequence shown here is derived from an EMBL/GenBank/DDBJ whole genome shotgun (WGS) entry which is preliminary data.</text>
</comment>
<evidence type="ECO:0000313" key="1">
    <source>
        <dbReference type="EMBL" id="CAF1100712.1"/>
    </source>
</evidence>
<sequence length="212" mass="24272">MVKLSGTFFSNDSSKCVYADLPLTINNWRGFHRFMIMDNMTDEQGILGFDFLRKYKWIFDPITNNLEIQDDQNKIDCIIANEQTIPPRTESVIEAIVNIIKIENDLVFFEPGTPEFDELGIASSLDTIKQSKVKMNVIYLSNKPVVLKKNAVIGSLERPTTVLSTQQINEEHIKSIEKILEINQIGSIYQLKTKRNYIILSKNINTSLARVN</sequence>
<dbReference type="AlphaFoldDB" id="A0A814P9F4"/>
<dbReference type="Gene3D" id="2.40.70.10">
    <property type="entry name" value="Acid Proteases"/>
    <property type="match status" value="1"/>
</dbReference>
<proteinExistence type="predicted"/>
<dbReference type="Proteomes" id="UP000663879">
    <property type="component" value="Unassembled WGS sequence"/>
</dbReference>
<name>A0A814P9F4_9BILA</name>
<gene>
    <name evidence="1" type="ORF">OXX778_LOCUS21135</name>
</gene>
<keyword evidence="2" id="KW-1185">Reference proteome</keyword>
<organism evidence="1 2">
    <name type="scientific">Brachionus calyciflorus</name>
    <dbReference type="NCBI Taxonomy" id="104777"/>
    <lineage>
        <taxon>Eukaryota</taxon>
        <taxon>Metazoa</taxon>
        <taxon>Spiralia</taxon>
        <taxon>Gnathifera</taxon>
        <taxon>Rotifera</taxon>
        <taxon>Eurotatoria</taxon>
        <taxon>Monogononta</taxon>
        <taxon>Pseudotrocha</taxon>
        <taxon>Ploima</taxon>
        <taxon>Brachionidae</taxon>
        <taxon>Brachionus</taxon>
    </lineage>
</organism>
<accession>A0A814P9F4</accession>
<reference evidence="1" key="1">
    <citation type="submission" date="2021-02" db="EMBL/GenBank/DDBJ databases">
        <authorList>
            <person name="Nowell W R."/>
        </authorList>
    </citation>
    <scope>NUCLEOTIDE SEQUENCE</scope>
    <source>
        <strain evidence="1">Ploen Becks lab</strain>
    </source>
</reference>
<dbReference type="InterPro" id="IPR021109">
    <property type="entry name" value="Peptidase_aspartic_dom_sf"/>
</dbReference>
<dbReference type="EMBL" id="CAJNOC010007536">
    <property type="protein sequence ID" value="CAF1100712.1"/>
    <property type="molecule type" value="Genomic_DNA"/>
</dbReference>
<evidence type="ECO:0000313" key="2">
    <source>
        <dbReference type="Proteomes" id="UP000663879"/>
    </source>
</evidence>
<protein>
    <submittedName>
        <fullName evidence="1">Uncharacterized protein</fullName>
    </submittedName>
</protein>